<sequence>MAPNDLSSRCVSLKLKKLLLGIYHSLFTCVGPIVTINFSFGASAGLCRFYNLCAFKKRFVWREVL</sequence>
<dbReference type="EMBL" id="JXJN01006540">
    <property type="status" value="NOT_ANNOTATED_CDS"/>
    <property type="molecule type" value="Genomic_DNA"/>
</dbReference>
<accession>A0A1B0B033</accession>
<evidence type="ECO:0000313" key="2">
    <source>
        <dbReference type="EnsemblMetazoa" id="GPPI014421-PA"/>
    </source>
</evidence>
<feature type="transmembrane region" description="Helical" evidence="1">
    <location>
        <begin position="20"/>
        <end position="40"/>
    </location>
</feature>
<name>A0A1B0B033_9MUSC</name>
<dbReference type="Proteomes" id="UP000092460">
    <property type="component" value="Unassembled WGS sequence"/>
</dbReference>
<dbReference type="VEuPathDB" id="VectorBase:GPPI014421"/>
<evidence type="ECO:0000313" key="3">
    <source>
        <dbReference type="Proteomes" id="UP000092460"/>
    </source>
</evidence>
<protein>
    <submittedName>
        <fullName evidence="2">Uncharacterized protein</fullName>
    </submittedName>
</protein>
<keyword evidence="3" id="KW-1185">Reference proteome</keyword>
<evidence type="ECO:0000256" key="1">
    <source>
        <dbReference type="SAM" id="Phobius"/>
    </source>
</evidence>
<organism evidence="2 3">
    <name type="scientific">Glossina palpalis gambiensis</name>
    <dbReference type="NCBI Taxonomy" id="67801"/>
    <lineage>
        <taxon>Eukaryota</taxon>
        <taxon>Metazoa</taxon>
        <taxon>Ecdysozoa</taxon>
        <taxon>Arthropoda</taxon>
        <taxon>Hexapoda</taxon>
        <taxon>Insecta</taxon>
        <taxon>Pterygota</taxon>
        <taxon>Neoptera</taxon>
        <taxon>Endopterygota</taxon>
        <taxon>Diptera</taxon>
        <taxon>Brachycera</taxon>
        <taxon>Muscomorpha</taxon>
        <taxon>Hippoboscoidea</taxon>
        <taxon>Glossinidae</taxon>
        <taxon>Glossina</taxon>
    </lineage>
</organism>
<keyword evidence="1" id="KW-0472">Membrane</keyword>
<reference evidence="3" key="1">
    <citation type="submission" date="2015-01" db="EMBL/GenBank/DDBJ databases">
        <authorList>
            <person name="Aksoy S."/>
            <person name="Warren W."/>
            <person name="Wilson R.K."/>
        </authorList>
    </citation>
    <scope>NUCLEOTIDE SEQUENCE [LARGE SCALE GENOMIC DNA]</scope>
    <source>
        <strain evidence="3">IAEA</strain>
    </source>
</reference>
<proteinExistence type="predicted"/>
<keyword evidence="1" id="KW-0812">Transmembrane</keyword>
<reference evidence="2" key="2">
    <citation type="submission" date="2020-05" db="UniProtKB">
        <authorList>
            <consortium name="EnsemblMetazoa"/>
        </authorList>
    </citation>
    <scope>IDENTIFICATION</scope>
    <source>
        <strain evidence="2">IAEA</strain>
    </source>
</reference>
<dbReference type="EnsemblMetazoa" id="GPPI014421-RA">
    <property type="protein sequence ID" value="GPPI014421-PA"/>
    <property type="gene ID" value="GPPI014421"/>
</dbReference>
<keyword evidence="1" id="KW-1133">Transmembrane helix</keyword>
<dbReference type="AlphaFoldDB" id="A0A1B0B033"/>